<dbReference type="EMBL" id="NCWY01000024">
    <property type="protein sequence ID" value="PAK92644.1"/>
    <property type="molecule type" value="Genomic_DNA"/>
</dbReference>
<dbReference type="Pfam" id="PF01380">
    <property type="entry name" value="SIS"/>
    <property type="match status" value="1"/>
</dbReference>
<dbReference type="GO" id="GO:0003700">
    <property type="term" value="F:DNA-binding transcription factor activity"/>
    <property type="evidence" value="ECO:0007669"/>
    <property type="project" value="InterPro"/>
</dbReference>
<protein>
    <recommendedName>
        <fullName evidence="9">RpiR family transcriptional regulator</fullName>
    </recommendedName>
</protein>
<evidence type="ECO:0000313" key="7">
    <source>
        <dbReference type="EMBL" id="PAK92644.1"/>
    </source>
</evidence>
<dbReference type="InterPro" id="IPR035472">
    <property type="entry name" value="RpiR-like_SIS"/>
</dbReference>
<comment type="caution">
    <text evidence="7">The sequence shown here is derived from an EMBL/GenBank/DDBJ whole genome shotgun (WGS) entry which is preliminary data.</text>
</comment>
<feature type="region of interest" description="Disordered" evidence="4">
    <location>
        <begin position="1"/>
        <end position="25"/>
    </location>
</feature>
<keyword evidence="2" id="KW-0238">DNA-binding</keyword>
<reference evidence="7 8" key="1">
    <citation type="submission" date="2017-04" db="EMBL/GenBank/DDBJ databases">
        <title>Kefir bacterial isolates.</title>
        <authorList>
            <person name="Kim Y."/>
            <person name="Blasche S."/>
            <person name="Patil K.R."/>
        </authorList>
    </citation>
    <scope>NUCLEOTIDE SEQUENCE [LARGE SCALE GENOMIC DNA]</scope>
    <source>
        <strain evidence="7 8">OG2</strain>
    </source>
</reference>
<dbReference type="InterPro" id="IPR000281">
    <property type="entry name" value="HTH_RpiR"/>
</dbReference>
<dbReference type="Gene3D" id="3.40.50.10490">
    <property type="entry name" value="Glucose-6-phosphate isomerase like protein, domain 1"/>
    <property type="match status" value="1"/>
</dbReference>
<dbReference type="PROSITE" id="PS51071">
    <property type="entry name" value="HTH_RPIR"/>
    <property type="match status" value="1"/>
</dbReference>
<dbReference type="PANTHER" id="PTHR30514">
    <property type="entry name" value="GLUCOKINASE"/>
    <property type="match status" value="1"/>
</dbReference>
<dbReference type="PANTHER" id="PTHR30514:SF1">
    <property type="entry name" value="HTH-TYPE TRANSCRIPTIONAL REGULATOR HEXR-RELATED"/>
    <property type="match status" value="1"/>
</dbReference>
<dbReference type="InterPro" id="IPR009057">
    <property type="entry name" value="Homeodomain-like_sf"/>
</dbReference>
<accession>A0A269Z4B6</accession>
<dbReference type="GO" id="GO:0097367">
    <property type="term" value="F:carbohydrate derivative binding"/>
    <property type="evidence" value="ECO:0007669"/>
    <property type="project" value="InterPro"/>
</dbReference>
<dbReference type="InterPro" id="IPR046348">
    <property type="entry name" value="SIS_dom_sf"/>
</dbReference>
<dbReference type="InterPro" id="IPR036388">
    <property type="entry name" value="WH-like_DNA-bd_sf"/>
</dbReference>
<evidence type="ECO:0000259" key="6">
    <source>
        <dbReference type="PROSITE" id="PS51464"/>
    </source>
</evidence>
<evidence type="ECO:0000256" key="4">
    <source>
        <dbReference type="SAM" id="MobiDB-lite"/>
    </source>
</evidence>
<dbReference type="SUPFAM" id="SSF53697">
    <property type="entry name" value="SIS domain"/>
    <property type="match status" value="1"/>
</dbReference>
<name>A0A269Z4B6_9MICO</name>
<dbReference type="CDD" id="cd05013">
    <property type="entry name" value="SIS_RpiR"/>
    <property type="match status" value="1"/>
</dbReference>
<feature type="domain" description="HTH rpiR-type" evidence="5">
    <location>
        <begin position="40"/>
        <end position="116"/>
    </location>
</feature>
<dbReference type="GO" id="GO:1901135">
    <property type="term" value="P:carbohydrate derivative metabolic process"/>
    <property type="evidence" value="ECO:0007669"/>
    <property type="project" value="InterPro"/>
</dbReference>
<sequence>MECSSTVWSDATDATSGPPNLGDVTRTDLSSSRLWRGDGQPLLEQIRLASASFSESEKRVARSIHADPRVVMTSSVTEFAQISGTSVGSVVRFCQRFGLHGFQEFKLLLSRETPPDSPGPTDAEDPLMSTVRGTLRESADALEATATHIALSDVTTIVDALASARRIRFVAVGTSAPLASDAAYRLTALGLDATFTPDFIAQHVAVQGLDERDVCFVISHTGSTKTTLEAARTAANSGAKVIGITSFLTSPLTEIAHALIVAGSSETRHRVEAMTSRIVHLSLLDAIYSVLTIRVSGATERRDEAEKLVNSHRI</sequence>
<feature type="compositionally biased region" description="Polar residues" evidence="4">
    <location>
        <begin position="1"/>
        <end position="18"/>
    </location>
</feature>
<keyword evidence="3" id="KW-0804">Transcription</keyword>
<dbReference type="InterPro" id="IPR047640">
    <property type="entry name" value="RpiR-like"/>
</dbReference>
<evidence type="ECO:0000259" key="5">
    <source>
        <dbReference type="PROSITE" id="PS51071"/>
    </source>
</evidence>
<evidence type="ECO:0000256" key="1">
    <source>
        <dbReference type="ARBA" id="ARBA00023015"/>
    </source>
</evidence>
<feature type="domain" description="SIS" evidence="6">
    <location>
        <begin position="157"/>
        <end position="298"/>
    </location>
</feature>
<dbReference type="GO" id="GO:0003677">
    <property type="term" value="F:DNA binding"/>
    <property type="evidence" value="ECO:0007669"/>
    <property type="project" value="UniProtKB-KW"/>
</dbReference>
<proteinExistence type="predicted"/>
<evidence type="ECO:0008006" key="9">
    <source>
        <dbReference type="Google" id="ProtNLM"/>
    </source>
</evidence>
<evidence type="ECO:0000256" key="3">
    <source>
        <dbReference type="ARBA" id="ARBA00023163"/>
    </source>
</evidence>
<dbReference type="Pfam" id="PF01418">
    <property type="entry name" value="HTH_6"/>
    <property type="match status" value="1"/>
</dbReference>
<dbReference type="InterPro" id="IPR001347">
    <property type="entry name" value="SIS_dom"/>
</dbReference>
<dbReference type="PROSITE" id="PS51464">
    <property type="entry name" value="SIS"/>
    <property type="match status" value="1"/>
</dbReference>
<keyword evidence="1" id="KW-0805">Transcription regulation</keyword>
<dbReference type="Gene3D" id="1.10.10.10">
    <property type="entry name" value="Winged helix-like DNA-binding domain superfamily/Winged helix DNA-binding domain"/>
    <property type="match status" value="1"/>
</dbReference>
<evidence type="ECO:0000313" key="8">
    <source>
        <dbReference type="Proteomes" id="UP000216867"/>
    </source>
</evidence>
<dbReference type="SUPFAM" id="SSF46689">
    <property type="entry name" value="Homeodomain-like"/>
    <property type="match status" value="1"/>
</dbReference>
<gene>
    <name evidence="7" type="ORF">B8X04_16720</name>
</gene>
<dbReference type="AlphaFoldDB" id="A0A269Z4B6"/>
<evidence type="ECO:0000256" key="2">
    <source>
        <dbReference type="ARBA" id="ARBA00023125"/>
    </source>
</evidence>
<dbReference type="Proteomes" id="UP000216867">
    <property type="component" value="Unassembled WGS sequence"/>
</dbReference>
<organism evidence="7 8">
    <name type="scientific">Brevibacterium casei</name>
    <dbReference type="NCBI Taxonomy" id="33889"/>
    <lineage>
        <taxon>Bacteria</taxon>
        <taxon>Bacillati</taxon>
        <taxon>Actinomycetota</taxon>
        <taxon>Actinomycetes</taxon>
        <taxon>Micrococcales</taxon>
        <taxon>Brevibacteriaceae</taxon>
        <taxon>Brevibacterium</taxon>
    </lineage>
</organism>